<name>A0A0R2BD81_SECCO</name>
<dbReference type="AlphaFoldDB" id="A0A0R2BD81"/>
<gene>
    <name evidence="8" type="ORF">FC82_GL001051</name>
</gene>
<dbReference type="InterPro" id="IPR001638">
    <property type="entry name" value="Solute-binding_3/MltF_N"/>
</dbReference>
<accession>A0A0R2BD81</accession>
<dbReference type="EMBL" id="AYYR01000117">
    <property type="protein sequence ID" value="KRM73852.1"/>
    <property type="molecule type" value="Genomic_DNA"/>
</dbReference>
<dbReference type="InterPro" id="IPR001320">
    <property type="entry name" value="Iontro_rcpt_C"/>
</dbReference>
<organism evidence="8 9">
    <name type="scientific">Secundilactobacillus collinoides DSM 20515 = JCM 1123</name>
    <dbReference type="NCBI Taxonomy" id="1423733"/>
    <lineage>
        <taxon>Bacteria</taxon>
        <taxon>Bacillati</taxon>
        <taxon>Bacillota</taxon>
        <taxon>Bacilli</taxon>
        <taxon>Lactobacillales</taxon>
        <taxon>Lactobacillaceae</taxon>
        <taxon>Secundilactobacillus</taxon>
    </lineage>
</organism>
<reference evidence="8 9" key="1">
    <citation type="journal article" date="2015" name="Genome Announc.">
        <title>Expanding the biotechnology potential of lactobacilli through comparative genomics of 213 strains and associated genera.</title>
        <authorList>
            <person name="Sun Z."/>
            <person name="Harris H.M."/>
            <person name="McCann A."/>
            <person name="Guo C."/>
            <person name="Argimon S."/>
            <person name="Zhang W."/>
            <person name="Yang X."/>
            <person name="Jeffery I.B."/>
            <person name="Cooney J.C."/>
            <person name="Kagawa T.F."/>
            <person name="Liu W."/>
            <person name="Song Y."/>
            <person name="Salvetti E."/>
            <person name="Wrobel A."/>
            <person name="Rasinkangas P."/>
            <person name="Parkhill J."/>
            <person name="Rea M.C."/>
            <person name="O'Sullivan O."/>
            <person name="Ritari J."/>
            <person name="Douillard F.P."/>
            <person name="Paul Ross R."/>
            <person name="Yang R."/>
            <person name="Briner A.E."/>
            <person name="Felis G.E."/>
            <person name="de Vos W.M."/>
            <person name="Barrangou R."/>
            <person name="Klaenhammer T.R."/>
            <person name="Caufield P.W."/>
            <person name="Cui Y."/>
            <person name="Zhang H."/>
            <person name="O'Toole P.W."/>
        </authorList>
    </citation>
    <scope>NUCLEOTIDE SEQUENCE [LARGE SCALE GENOMIC DNA]</scope>
    <source>
        <strain evidence="8 9">DSM 20515</strain>
    </source>
</reference>
<proteinExistence type="inferred from homology"/>
<protein>
    <submittedName>
        <fullName evidence="8">Arginine ABC transporter, periplasmic arginine-binding protein ArtP</fullName>
    </submittedName>
</protein>
<dbReference type="PATRIC" id="fig|1423733.4.peg.1109"/>
<dbReference type="GO" id="GO:0030313">
    <property type="term" value="C:cell envelope"/>
    <property type="evidence" value="ECO:0007669"/>
    <property type="project" value="UniProtKB-SubCell"/>
</dbReference>
<evidence type="ECO:0000256" key="2">
    <source>
        <dbReference type="ARBA" id="ARBA00010333"/>
    </source>
</evidence>
<feature type="domain" description="Solute-binding protein family 3/N-terminal" evidence="6">
    <location>
        <begin position="42"/>
        <end position="262"/>
    </location>
</feature>
<feature type="chain" id="PRO_5038576460" evidence="5">
    <location>
        <begin position="25"/>
        <end position="267"/>
    </location>
</feature>
<evidence type="ECO:0000313" key="9">
    <source>
        <dbReference type="Proteomes" id="UP000051845"/>
    </source>
</evidence>
<evidence type="ECO:0000256" key="4">
    <source>
        <dbReference type="RuleBase" id="RU003744"/>
    </source>
</evidence>
<feature type="domain" description="Ionotropic glutamate receptor C-terminal" evidence="7">
    <location>
        <begin position="42"/>
        <end position="261"/>
    </location>
</feature>
<evidence type="ECO:0000256" key="5">
    <source>
        <dbReference type="SAM" id="SignalP"/>
    </source>
</evidence>
<dbReference type="GO" id="GO:0016020">
    <property type="term" value="C:membrane"/>
    <property type="evidence" value="ECO:0007669"/>
    <property type="project" value="InterPro"/>
</dbReference>
<dbReference type="Pfam" id="PF00497">
    <property type="entry name" value="SBP_bac_3"/>
    <property type="match status" value="1"/>
</dbReference>
<sequence>MFKLKKNRLIGSVVVLLSLVFVLAGCSSSSSSKSSSTSTQKTVTFATTGVSFPTSYKSNGKLKGYDVDIAKAAAKQLGYTAKFKTTSFDGLFGQLSSGKVDAVANMVSITPQREKQYYFSKPYGYFTYAIAVSKKSKLTNINQLSGKTLAVVTGSNQIEAIKALNPKIKLRTFDDRDSAINAVTTGQVDGYCHSSAILASTIKQKHLSLKILKGRFESQKVGFAFEKNAAGKKLAKKFSKAINKLQKQGKIVKISKQYFSGMDASHK</sequence>
<evidence type="ECO:0000256" key="3">
    <source>
        <dbReference type="ARBA" id="ARBA00022729"/>
    </source>
</evidence>
<dbReference type="InterPro" id="IPR018313">
    <property type="entry name" value="SBP_3_CS"/>
</dbReference>
<dbReference type="SMART" id="SM00079">
    <property type="entry name" value="PBPe"/>
    <property type="match status" value="1"/>
</dbReference>
<dbReference type="GO" id="GO:0015276">
    <property type="term" value="F:ligand-gated monoatomic ion channel activity"/>
    <property type="evidence" value="ECO:0007669"/>
    <property type="project" value="InterPro"/>
</dbReference>
<comment type="similarity">
    <text evidence="2 4">Belongs to the bacterial solute-binding protein 3 family.</text>
</comment>
<evidence type="ECO:0000259" key="6">
    <source>
        <dbReference type="SMART" id="SM00062"/>
    </source>
</evidence>
<evidence type="ECO:0000313" key="8">
    <source>
        <dbReference type="EMBL" id="KRM73852.1"/>
    </source>
</evidence>
<evidence type="ECO:0000259" key="7">
    <source>
        <dbReference type="SMART" id="SM00079"/>
    </source>
</evidence>
<dbReference type="PROSITE" id="PS01039">
    <property type="entry name" value="SBP_BACTERIAL_3"/>
    <property type="match status" value="1"/>
</dbReference>
<comment type="caution">
    <text evidence="8">The sequence shown here is derived from an EMBL/GenBank/DDBJ whole genome shotgun (WGS) entry which is preliminary data.</text>
</comment>
<dbReference type="PROSITE" id="PS51257">
    <property type="entry name" value="PROKAR_LIPOPROTEIN"/>
    <property type="match status" value="1"/>
</dbReference>
<dbReference type="STRING" id="33960.TY91_16630"/>
<dbReference type="SMART" id="SM00062">
    <property type="entry name" value="PBPb"/>
    <property type="match status" value="1"/>
</dbReference>
<dbReference type="Gene3D" id="3.40.190.10">
    <property type="entry name" value="Periplasmic binding protein-like II"/>
    <property type="match status" value="2"/>
</dbReference>
<feature type="signal peptide" evidence="5">
    <location>
        <begin position="1"/>
        <end position="24"/>
    </location>
</feature>
<evidence type="ECO:0000256" key="1">
    <source>
        <dbReference type="ARBA" id="ARBA00004196"/>
    </source>
</evidence>
<comment type="subcellular location">
    <subcellularLocation>
        <location evidence="1">Cell envelope</location>
    </subcellularLocation>
</comment>
<keyword evidence="3 5" id="KW-0732">Signal</keyword>
<dbReference type="PANTHER" id="PTHR35936">
    <property type="entry name" value="MEMBRANE-BOUND LYTIC MUREIN TRANSGLYCOSYLASE F"/>
    <property type="match status" value="1"/>
</dbReference>
<dbReference type="SUPFAM" id="SSF53850">
    <property type="entry name" value="Periplasmic binding protein-like II"/>
    <property type="match status" value="1"/>
</dbReference>
<dbReference type="PANTHER" id="PTHR35936:SF19">
    <property type="entry name" value="AMINO-ACID-BINDING PROTEIN YXEM-RELATED"/>
    <property type="match status" value="1"/>
</dbReference>
<dbReference type="Proteomes" id="UP000051845">
    <property type="component" value="Unassembled WGS sequence"/>
</dbReference>